<dbReference type="PANTHER" id="PTHR43265:SF1">
    <property type="entry name" value="ESTERASE ESTD"/>
    <property type="match status" value="1"/>
</dbReference>
<accession>A0ABM6RRP9</accession>
<dbReference type="Gene3D" id="3.40.50.1820">
    <property type="entry name" value="alpha/beta hydrolase"/>
    <property type="match status" value="1"/>
</dbReference>
<dbReference type="InterPro" id="IPR029058">
    <property type="entry name" value="AB_hydrolase_fold"/>
</dbReference>
<keyword evidence="1 3" id="KW-0378">Hydrolase</keyword>
<dbReference type="InterPro" id="IPR053145">
    <property type="entry name" value="AB_hydrolase_Est10"/>
</dbReference>
<dbReference type="Proteomes" id="UP000325292">
    <property type="component" value="Chromosome"/>
</dbReference>
<dbReference type="Pfam" id="PF12146">
    <property type="entry name" value="Hydrolase_4"/>
    <property type="match status" value="1"/>
</dbReference>
<dbReference type="InterPro" id="IPR002471">
    <property type="entry name" value="Pept_S9_AS"/>
</dbReference>
<sequence>MTNVRVVIGAATAHPLNGMLSIPDPTNGPYPAVVLVHGSGPSNMDEKVGNNYPFRDLAEGLSAKGIAVLRYDKRTFVYGKQMKADVNISVREETIEDAILAAQLLRNDTRIDPHKVFIIGHSLGGMLAPRIDAEGGQFAGIIIMAGSPRKLEEILMDQNNEVLHSLNRFLKGIANKQIAALSAKFGKIYSLSDDEAKLMKLFGKYTRAFYFKEMGEHPSSDYLKALDKPVLILQGNKDFHLSIEKDFGGYRTLLCDKPNVTFKLYPNLNHLFMPTICGEIRKAKKEYRIAQHVDEQVIQDIANWIHTVCHDKTTLWNP</sequence>
<dbReference type="GO" id="GO:0016787">
    <property type="term" value="F:hydrolase activity"/>
    <property type="evidence" value="ECO:0007669"/>
    <property type="project" value="UniProtKB-KW"/>
</dbReference>
<evidence type="ECO:0000256" key="1">
    <source>
        <dbReference type="ARBA" id="ARBA00022801"/>
    </source>
</evidence>
<dbReference type="InterPro" id="IPR022742">
    <property type="entry name" value="Hydrolase_4"/>
</dbReference>
<name>A0ABM6RRP9_9FIRM</name>
<gene>
    <name evidence="3" type="ORF">BXT84_08340</name>
</gene>
<feature type="domain" description="Serine aminopeptidase S33" evidence="2">
    <location>
        <begin position="54"/>
        <end position="272"/>
    </location>
</feature>
<dbReference type="EMBL" id="CP019454">
    <property type="protein sequence ID" value="AUW93954.1"/>
    <property type="molecule type" value="Genomic_DNA"/>
</dbReference>
<keyword evidence="4" id="KW-1185">Reference proteome</keyword>
<dbReference type="SUPFAM" id="SSF53474">
    <property type="entry name" value="alpha/beta-Hydrolases"/>
    <property type="match status" value="1"/>
</dbReference>
<dbReference type="PROSITE" id="PS00708">
    <property type="entry name" value="PRO_ENDOPEP_SER"/>
    <property type="match status" value="1"/>
</dbReference>
<dbReference type="PANTHER" id="PTHR43265">
    <property type="entry name" value="ESTERASE ESTD"/>
    <property type="match status" value="1"/>
</dbReference>
<evidence type="ECO:0000313" key="4">
    <source>
        <dbReference type="Proteomes" id="UP000325292"/>
    </source>
</evidence>
<evidence type="ECO:0000259" key="2">
    <source>
        <dbReference type="Pfam" id="PF12146"/>
    </source>
</evidence>
<protein>
    <submittedName>
        <fullName evidence="3">Alpha/beta hydrolase</fullName>
    </submittedName>
</protein>
<evidence type="ECO:0000313" key="3">
    <source>
        <dbReference type="EMBL" id="AUW93954.1"/>
    </source>
</evidence>
<proteinExistence type="predicted"/>
<organism evidence="3 4">
    <name type="scientific">Sulfobacillus thermotolerans</name>
    <dbReference type="NCBI Taxonomy" id="338644"/>
    <lineage>
        <taxon>Bacteria</taxon>
        <taxon>Bacillati</taxon>
        <taxon>Bacillota</taxon>
        <taxon>Clostridia</taxon>
        <taxon>Eubacteriales</taxon>
        <taxon>Clostridiales Family XVII. Incertae Sedis</taxon>
        <taxon>Sulfobacillus</taxon>
    </lineage>
</organism>
<reference evidence="3 4" key="1">
    <citation type="journal article" date="2019" name="Sci. Rep.">
        <title>Sulfobacillus thermotolerans: new insights into resistance and metabolic capacities of acidophilic chemolithotrophs.</title>
        <authorList>
            <person name="Panyushkina A.E."/>
            <person name="Babenko V.V."/>
            <person name="Nikitina A.S."/>
            <person name="Selezneva O.V."/>
            <person name="Tsaplina I.A."/>
            <person name="Letarova M.A."/>
            <person name="Kostryukova E.S."/>
            <person name="Letarov A.V."/>
        </authorList>
    </citation>
    <scope>NUCLEOTIDE SEQUENCE [LARGE SCALE GENOMIC DNA]</scope>
    <source>
        <strain evidence="3 4">Kr1</strain>
    </source>
</reference>